<dbReference type="InterPro" id="IPR017481">
    <property type="entry name" value="CHP03032"/>
</dbReference>
<keyword evidence="3" id="KW-1185">Reference proteome</keyword>
<accession>Q21MM0</accession>
<feature type="domain" description="Conserved hypothetical protein CHP03032" evidence="1">
    <location>
        <begin position="161"/>
        <end position="402"/>
    </location>
</feature>
<dbReference type="eggNOG" id="COG0693">
    <property type="taxonomic scope" value="Bacteria"/>
</dbReference>
<reference evidence="2 3" key="1">
    <citation type="journal article" date="2008" name="PLoS Genet.">
        <title>Complete genome sequence of the complex carbohydrate-degrading marine bacterium, Saccharophagus degradans strain 2-40 T.</title>
        <authorList>
            <person name="Weiner R.M."/>
            <person name="Taylor L.E.II."/>
            <person name="Henrissat B."/>
            <person name="Hauser L."/>
            <person name="Land M."/>
            <person name="Coutinho P.M."/>
            <person name="Rancurel C."/>
            <person name="Saunders E.H."/>
            <person name="Longmire A.G."/>
            <person name="Zhang H."/>
            <person name="Bayer E.A."/>
            <person name="Gilbert H.J."/>
            <person name="Larimer F."/>
            <person name="Zhulin I.B."/>
            <person name="Ekborg N.A."/>
            <person name="Lamed R."/>
            <person name="Richardson P.M."/>
            <person name="Borovok I."/>
            <person name="Hutcheson S."/>
        </authorList>
    </citation>
    <scope>NUCLEOTIDE SEQUENCE [LARGE SCALE GENOMIC DNA]</scope>
    <source>
        <strain evidence="3">2-40 / ATCC 43961 / DSM 17024</strain>
    </source>
</reference>
<dbReference type="RefSeq" id="WP_011467280.1">
    <property type="nucleotide sequence ID" value="NC_007912.1"/>
</dbReference>
<dbReference type="EMBL" id="CP000282">
    <property type="protein sequence ID" value="ABD80059.1"/>
    <property type="molecule type" value="Genomic_DNA"/>
</dbReference>
<dbReference type="HOGENOM" id="CLU_024442_0_0_6"/>
<organism evidence="2 3">
    <name type="scientific">Saccharophagus degradans (strain 2-40 / ATCC 43961 / DSM 17024)</name>
    <dbReference type="NCBI Taxonomy" id="203122"/>
    <lineage>
        <taxon>Bacteria</taxon>
        <taxon>Pseudomonadati</taxon>
        <taxon>Pseudomonadota</taxon>
        <taxon>Gammaproteobacteria</taxon>
        <taxon>Cellvibrionales</taxon>
        <taxon>Cellvibrionaceae</taxon>
        <taxon>Saccharophagus</taxon>
    </lineage>
</organism>
<dbReference type="SUPFAM" id="SSF63825">
    <property type="entry name" value="YWTD domain"/>
    <property type="match status" value="1"/>
</dbReference>
<dbReference type="KEGG" id="sde:Sde_0797"/>
<protein>
    <recommendedName>
        <fullName evidence="1">Conserved hypothetical protein CHP03032 domain-containing protein</fullName>
    </recommendedName>
</protein>
<evidence type="ECO:0000313" key="3">
    <source>
        <dbReference type="Proteomes" id="UP000001947"/>
    </source>
</evidence>
<feature type="domain" description="Conserved hypothetical protein CHP03032" evidence="1">
    <location>
        <begin position="33"/>
        <end position="105"/>
    </location>
</feature>
<sequence>MSLSAEKIPKEDEMTIGGRLSDEMDFGCEYSANLPKIFQSLNISLAFTSYQAGRLMLVRSDSESLDVNFKSFVRPMGLTATENGFTLGVYTQVIQFHREDGLINKLKMPLQRIEDDVTAKKVAATPEEQISLNVGKGFSDEDNKKIKEEKEAFDEYQNKLYEPVDSRVDACFIVRSSHYTGMINIHDIEWGDEGLWVVNSSFSCVSTLDPNYSFVPRWKPPFISDLAPEDRCHLNGMTLKDGKPAFVTTFSKFDTPNKWRKNTVFDGTLIDVSSNEIVVDGLAMPHSPRWHNGKVYYCNSGLGQLCCYDPNTRVNRVLAEVQGFTRGIDFVGNILILGLSKVRESTVEKPAPLSEKYAETFSGIWLFNLADNTEIGHVKFTGNVDQIYDVAVIPNCTFPEVIEANHPRVRNHFCFPSLQPI</sequence>
<dbReference type="AlphaFoldDB" id="Q21MM0"/>
<proteinExistence type="predicted"/>
<name>Q21MM0_SACD2</name>
<dbReference type="Pfam" id="PF16261">
    <property type="entry name" value="DUF4915"/>
    <property type="match status" value="2"/>
</dbReference>
<evidence type="ECO:0000259" key="1">
    <source>
        <dbReference type="Pfam" id="PF16261"/>
    </source>
</evidence>
<dbReference type="STRING" id="203122.Sde_0797"/>
<dbReference type="NCBIfam" id="TIGR03032">
    <property type="entry name" value="TIGR03032 family protein"/>
    <property type="match status" value="1"/>
</dbReference>
<dbReference type="GeneID" id="98612481"/>
<gene>
    <name evidence="2" type="ordered locus">Sde_0797</name>
</gene>
<evidence type="ECO:0000313" key="2">
    <source>
        <dbReference type="EMBL" id="ABD80059.1"/>
    </source>
</evidence>
<dbReference type="Proteomes" id="UP000001947">
    <property type="component" value="Chromosome"/>
</dbReference>